<dbReference type="AlphaFoldDB" id="G2KS78"/>
<dbReference type="Gene3D" id="1.20.1600.10">
    <property type="entry name" value="Outer membrane efflux proteins (OEP)"/>
    <property type="match status" value="1"/>
</dbReference>
<feature type="chain" id="PRO_5001438961" evidence="2">
    <location>
        <begin position="22"/>
        <end position="458"/>
    </location>
</feature>
<gene>
    <name evidence="3" type="ordered locus">MICA_417</name>
</gene>
<keyword evidence="2" id="KW-0812">Transmembrane</keyword>
<evidence type="ECO:0000313" key="4">
    <source>
        <dbReference type="Proteomes" id="UP000009286"/>
    </source>
</evidence>
<keyword evidence="2" id="KW-1134">Transmembrane beta strand</keyword>
<dbReference type="PANTHER" id="PTHR30203">
    <property type="entry name" value="OUTER MEMBRANE CATION EFFLUX PROTEIN"/>
    <property type="match status" value="1"/>
</dbReference>
<evidence type="ECO:0000313" key="3">
    <source>
        <dbReference type="EMBL" id="AEP08761.1"/>
    </source>
</evidence>
<dbReference type="eggNOG" id="COG1538">
    <property type="taxonomic scope" value="Bacteria"/>
</dbReference>
<keyword evidence="2" id="KW-0449">Lipoprotein</keyword>
<dbReference type="KEGG" id="mai:MICA_417"/>
<keyword evidence="2" id="KW-0472">Membrane</keyword>
<comment type="subcellular location">
    <subcellularLocation>
        <location evidence="2">Cell membrane</location>
        <topology evidence="2">Lipid-anchor</topology>
    </subcellularLocation>
</comment>
<protein>
    <submittedName>
        <fullName evidence="3">Efflux transporter, outer membrane factor (OMF) lipo, NodT family protein</fullName>
    </submittedName>
</protein>
<dbReference type="PANTHER" id="PTHR30203:SF33">
    <property type="entry name" value="BLR4455 PROTEIN"/>
    <property type="match status" value="1"/>
</dbReference>
<dbReference type="HOGENOM" id="CLU_012817_13_0_5"/>
<sequence>MMKRFLLASVAALALSSCSLTPDYTRPDVGTPTAWHIDAKTGVNVTADWWGNFKSTELNALIIRALENNNDLRAGIHRIEQARASLKIAGADMYPSIDGSGGVSWSRNNPTSGKTTSENSGRAGFGVAYEVDLFGANQAAIDAAAANVEGVVADRQALALTVMGDVATTYFTILNLNERIGIAESNLKISREVLRIVQAREDAGSVSGLEVAQQKTIVANTEAGLSSIREQRVNAYNALAVLLGQPPQTVAVQAKDLSGVTLPTIAAGQPSDLLIRRPDIYSAEMDLIAANANIGAARAAFYPSLNLGLDWSVAASPLGDPTATALSLAAALTAPIFQGGRLEGGLEQATARQMELAETYRKTVLVAFQEVEDALAAIRSSGERQTALDVAATESRRAWELSVKQYDAGLIDFQTLLDAQRSMLSADDTARSARLATYTAAITLFRALGGGWESSVMR</sequence>
<dbReference type="InterPro" id="IPR003423">
    <property type="entry name" value="OMP_efflux"/>
</dbReference>
<proteinExistence type="inferred from homology"/>
<dbReference type="NCBIfam" id="TIGR01845">
    <property type="entry name" value="outer_NodT"/>
    <property type="match status" value="1"/>
</dbReference>
<keyword evidence="4" id="KW-1185">Reference proteome</keyword>
<reference evidence="3 4" key="1">
    <citation type="journal article" date="2011" name="BMC Genomics">
        <title>Genomic insights into an obligate epibiotic bacterial predator: Micavibrio aeruginosavorus ARL-13.</title>
        <authorList>
            <person name="Wang Z."/>
            <person name="Kadouri D."/>
            <person name="Wu M."/>
        </authorList>
    </citation>
    <scope>NUCLEOTIDE SEQUENCE [LARGE SCALE GENOMIC DNA]</scope>
    <source>
        <strain evidence="3 4">ARL-13</strain>
    </source>
</reference>
<organism evidence="3 4">
    <name type="scientific">Micavibrio aeruginosavorus (strain ARL-13)</name>
    <dbReference type="NCBI Taxonomy" id="856793"/>
    <lineage>
        <taxon>Bacteria</taxon>
        <taxon>Pseudomonadati</taxon>
        <taxon>Bdellovibrionota</taxon>
        <taxon>Bdellovibrionia</taxon>
        <taxon>Bdellovibrionales</taxon>
        <taxon>Pseudobdellovibrionaceae</taxon>
        <taxon>Micavibrio</taxon>
    </lineage>
</organism>
<dbReference type="RefSeq" id="WP_014101984.1">
    <property type="nucleotide sequence ID" value="NC_016026.1"/>
</dbReference>
<name>G2KS78_MICAA</name>
<evidence type="ECO:0000256" key="1">
    <source>
        <dbReference type="ARBA" id="ARBA00007613"/>
    </source>
</evidence>
<dbReference type="PROSITE" id="PS51257">
    <property type="entry name" value="PROKAR_LIPOPROTEIN"/>
    <property type="match status" value="1"/>
</dbReference>
<comment type="similarity">
    <text evidence="1 2">Belongs to the outer membrane factor (OMF) (TC 1.B.17) family.</text>
</comment>
<feature type="signal peptide" evidence="2">
    <location>
        <begin position="1"/>
        <end position="21"/>
    </location>
</feature>
<dbReference type="SUPFAM" id="SSF56954">
    <property type="entry name" value="Outer membrane efflux proteins (OEP)"/>
    <property type="match status" value="1"/>
</dbReference>
<dbReference type="EMBL" id="CP002382">
    <property type="protein sequence ID" value="AEP08761.1"/>
    <property type="molecule type" value="Genomic_DNA"/>
</dbReference>
<keyword evidence="2" id="KW-0732">Signal</keyword>
<dbReference type="STRING" id="856793.MICA_417"/>
<keyword evidence="2" id="KW-0564">Palmitate</keyword>
<dbReference type="Gene3D" id="2.20.200.10">
    <property type="entry name" value="Outer membrane efflux proteins (OEP)"/>
    <property type="match status" value="1"/>
</dbReference>
<dbReference type="Proteomes" id="UP000009286">
    <property type="component" value="Chromosome"/>
</dbReference>
<dbReference type="Pfam" id="PF02321">
    <property type="entry name" value="OEP"/>
    <property type="match status" value="2"/>
</dbReference>
<accession>G2KS78</accession>
<dbReference type="InterPro" id="IPR010131">
    <property type="entry name" value="MdtP/NodT-like"/>
</dbReference>
<dbReference type="GO" id="GO:0015562">
    <property type="term" value="F:efflux transmembrane transporter activity"/>
    <property type="evidence" value="ECO:0007669"/>
    <property type="project" value="InterPro"/>
</dbReference>
<dbReference type="GO" id="GO:0005886">
    <property type="term" value="C:plasma membrane"/>
    <property type="evidence" value="ECO:0007669"/>
    <property type="project" value="UniProtKB-SubCell"/>
</dbReference>
<evidence type="ECO:0000256" key="2">
    <source>
        <dbReference type="RuleBase" id="RU362097"/>
    </source>
</evidence>